<dbReference type="RefSeq" id="WP_078976036.1">
    <property type="nucleotide sequence ID" value="NZ_MWQN01000001.1"/>
</dbReference>
<name>A0A1T3NYL6_9ACTN</name>
<evidence type="ECO:0008006" key="5">
    <source>
        <dbReference type="Google" id="ProtNLM"/>
    </source>
</evidence>
<reference evidence="3 4" key="1">
    <citation type="submission" date="2017-03" db="EMBL/GenBank/DDBJ databases">
        <title>Draft genome sequence of Streptomyces scabrisporus NF3, endophyte isolated from Amphipterygium adstringens.</title>
        <authorList>
            <person name="Vazquez M."/>
            <person name="Ceapa C.D."/>
            <person name="Rodriguez Luna D."/>
            <person name="Sanchez Esquivel S."/>
        </authorList>
    </citation>
    <scope>NUCLEOTIDE SEQUENCE [LARGE SCALE GENOMIC DNA]</scope>
    <source>
        <strain evidence="3 4">NF3</strain>
    </source>
</reference>
<feature type="region of interest" description="Disordered" evidence="1">
    <location>
        <begin position="1"/>
        <end position="20"/>
    </location>
</feature>
<keyword evidence="2" id="KW-0472">Membrane</keyword>
<dbReference type="STRING" id="159449.B4N89_13165"/>
<protein>
    <recommendedName>
        <fullName evidence="5">Type VI secretion protein</fullName>
    </recommendedName>
</protein>
<dbReference type="EMBL" id="MWQN01000001">
    <property type="protein sequence ID" value="OPC81761.1"/>
    <property type="molecule type" value="Genomic_DNA"/>
</dbReference>
<feature type="region of interest" description="Disordered" evidence="1">
    <location>
        <begin position="130"/>
        <end position="158"/>
    </location>
</feature>
<evidence type="ECO:0000313" key="3">
    <source>
        <dbReference type="EMBL" id="OPC81761.1"/>
    </source>
</evidence>
<evidence type="ECO:0000313" key="4">
    <source>
        <dbReference type="Proteomes" id="UP000190037"/>
    </source>
</evidence>
<gene>
    <name evidence="3" type="ORF">B4N89_13165</name>
</gene>
<sequence>MAGSGRLPVPREPTPGRVPSRGVPDGLLLAGLLLLVAGTTVVWLSTGLAALGSGKDWPDRVTYHGSALAVHPLFTHPDDLAHAWPDTPPGQLPSPTAFWVAFGLVWLVLLAAAVWIFRWWLRRLRRRADARAAQPANPPPQSPNSLTPKRNSRLPNGE</sequence>
<feature type="transmembrane region" description="Helical" evidence="2">
    <location>
        <begin position="97"/>
        <end position="121"/>
    </location>
</feature>
<dbReference type="OrthoDB" id="226701at2"/>
<keyword evidence="2" id="KW-0812">Transmembrane</keyword>
<dbReference type="AlphaFoldDB" id="A0A1T3NYL6"/>
<proteinExistence type="predicted"/>
<feature type="transmembrane region" description="Helical" evidence="2">
    <location>
        <begin position="27"/>
        <end position="51"/>
    </location>
</feature>
<dbReference type="Proteomes" id="UP000190037">
    <property type="component" value="Unassembled WGS sequence"/>
</dbReference>
<evidence type="ECO:0000256" key="2">
    <source>
        <dbReference type="SAM" id="Phobius"/>
    </source>
</evidence>
<organism evidence="3 4">
    <name type="scientific">Embleya scabrispora</name>
    <dbReference type="NCBI Taxonomy" id="159449"/>
    <lineage>
        <taxon>Bacteria</taxon>
        <taxon>Bacillati</taxon>
        <taxon>Actinomycetota</taxon>
        <taxon>Actinomycetes</taxon>
        <taxon>Kitasatosporales</taxon>
        <taxon>Streptomycetaceae</taxon>
        <taxon>Embleya</taxon>
    </lineage>
</organism>
<evidence type="ECO:0000256" key="1">
    <source>
        <dbReference type="SAM" id="MobiDB-lite"/>
    </source>
</evidence>
<keyword evidence="2" id="KW-1133">Transmembrane helix</keyword>
<keyword evidence="4" id="KW-1185">Reference proteome</keyword>
<accession>A0A1T3NYL6</accession>
<comment type="caution">
    <text evidence="3">The sequence shown here is derived from an EMBL/GenBank/DDBJ whole genome shotgun (WGS) entry which is preliminary data.</text>
</comment>